<dbReference type="InterPro" id="IPR025422">
    <property type="entry name" value="TGA_domain"/>
</dbReference>
<proteinExistence type="predicted"/>
<dbReference type="Proteomes" id="UP001457282">
    <property type="component" value="Unassembled WGS sequence"/>
</dbReference>
<dbReference type="AlphaFoldDB" id="A0AAW1VE16"/>
<evidence type="ECO:0000313" key="4">
    <source>
        <dbReference type="Proteomes" id="UP001457282"/>
    </source>
</evidence>
<name>A0AAW1VE16_RUBAR</name>
<dbReference type="GO" id="GO:0043565">
    <property type="term" value="F:sequence-specific DNA binding"/>
    <property type="evidence" value="ECO:0007669"/>
    <property type="project" value="InterPro"/>
</dbReference>
<organism evidence="3 4">
    <name type="scientific">Rubus argutus</name>
    <name type="common">Southern blackberry</name>
    <dbReference type="NCBI Taxonomy" id="59490"/>
    <lineage>
        <taxon>Eukaryota</taxon>
        <taxon>Viridiplantae</taxon>
        <taxon>Streptophyta</taxon>
        <taxon>Embryophyta</taxon>
        <taxon>Tracheophyta</taxon>
        <taxon>Spermatophyta</taxon>
        <taxon>Magnoliopsida</taxon>
        <taxon>eudicotyledons</taxon>
        <taxon>Gunneridae</taxon>
        <taxon>Pentapetalae</taxon>
        <taxon>rosids</taxon>
        <taxon>fabids</taxon>
        <taxon>Rosales</taxon>
        <taxon>Rosaceae</taxon>
        <taxon>Rosoideae</taxon>
        <taxon>Rosoideae incertae sedis</taxon>
        <taxon>Rubus</taxon>
    </lineage>
</organism>
<evidence type="ECO:0000259" key="2">
    <source>
        <dbReference type="PROSITE" id="PS51806"/>
    </source>
</evidence>
<dbReference type="GO" id="GO:0006351">
    <property type="term" value="P:DNA-templated transcription"/>
    <property type="evidence" value="ECO:0007669"/>
    <property type="project" value="InterPro"/>
</dbReference>
<dbReference type="Pfam" id="PF14144">
    <property type="entry name" value="DOG1"/>
    <property type="match status" value="1"/>
</dbReference>
<comment type="caution">
    <text evidence="3">The sequence shown here is derived from an EMBL/GenBank/DDBJ whole genome shotgun (WGS) entry which is preliminary data.</text>
</comment>
<accession>A0AAW1VE16</accession>
<feature type="domain" description="DOG1" evidence="2">
    <location>
        <begin position="64"/>
        <end position="277"/>
    </location>
</feature>
<gene>
    <name evidence="3" type="ORF">M0R45_001937</name>
</gene>
<dbReference type="EMBL" id="JBEDUW010000283">
    <property type="protein sequence ID" value="KAK9901821.1"/>
    <property type="molecule type" value="Genomic_DNA"/>
</dbReference>
<evidence type="ECO:0000313" key="3">
    <source>
        <dbReference type="EMBL" id="KAK9901821.1"/>
    </source>
</evidence>
<feature type="region of interest" description="Disordered" evidence="1">
    <location>
        <begin position="1"/>
        <end position="35"/>
    </location>
</feature>
<dbReference type="PANTHER" id="PTHR47209:SF4">
    <property type="entry name" value="SEED DORMANCY CONTROL PROTEIN"/>
    <property type="match status" value="1"/>
</dbReference>
<dbReference type="PANTHER" id="PTHR47209">
    <property type="entry name" value="OS06G0639500 PROTEIN"/>
    <property type="match status" value="1"/>
</dbReference>
<protein>
    <recommendedName>
        <fullName evidence="2">DOG1 domain-containing protein</fullName>
    </recommendedName>
</protein>
<dbReference type="PROSITE" id="PS51806">
    <property type="entry name" value="DOG1"/>
    <property type="match status" value="1"/>
</dbReference>
<feature type="compositionally biased region" description="Polar residues" evidence="1">
    <location>
        <begin position="1"/>
        <end position="10"/>
    </location>
</feature>
<dbReference type="InterPro" id="IPR053293">
    <property type="entry name" value="OCM_Kinase"/>
</dbReference>
<evidence type="ECO:0000256" key="1">
    <source>
        <dbReference type="SAM" id="MobiDB-lite"/>
    </source>
</evidence>
<reference evidence="3 4" key="1">
    <citation type="journal article" date="2023" name="G3 (Bethesda)">
        <title>A chromosome-length genome assembly and annotation of blackberry (Rubus argutus, cv. 'Hillquist').</title>
        <authorList>
            <person name="Bruna T."/>
            <person name="Aryal R."/>
            <person name="Dudchenko O."/>
            <person name="Sargent D.J."/>
            <person name="Mead D."/>
            <person name="Buti M."/>
            <person name="Cavallini A."/>
            <person name="Hytonen T."/>
            <person name="Andres J."/>
            <person name="Pham M."/>
            <person name="Weisz D."/>
            <person name="Mascagni F."/>
            <person name="Usai G."/>
            <person name="Natali L."/>
            <person name="Bassil N."/>
            <person name="Fernandez G.E."/>
            <person name="Lomsadze A."/>
            <person name="Armour M."/>
            <person name="Olukolu B."/>
            <person name="Poorten T."/>
            <person name="Britton C."/>
            <person name="Davik J."/>
            <person name="Ashrafi H."/>
            <person name="Aiden E.L."/>
            <person name="Borodovsky M."/>
            <person name="Worthington M."/>
        </authorList>
    </citation>
    <scope>NUCLEOTIDE SEQUENCE [LARGE SCALE GENOMIC DNA]</scope>
    <source>
        <strain evidence="3">PI 553951</strain>
    </source>
</reference>
<keyword evidence="4" id="KW-1185">Reference proteome</keyword>
<sequence length="291" mass="33241">MKGMPSQSSMKYPDEDEDEVQEGNGGLSRRDPLEGGGYAIEDMAEKLQFQCISLYKRDITKRGEELTFEKNGMWRQEQKGRTARLEKQLRVRWELEEIIEEQLNRFHAHYNLDMVPTHLKDIAQLLMPSWTPPDELASIAWFGDWRPSAILELVRGLSVSWFPICNATEQLLLQLIHEIRIEEAILDEEMAEIQSTCILYLPFAPINIQSGGSALACVHSEFKKIERVITKAQQLRFKALELVLKKILNEIDAAEFLVAFEGIQDAVHQFAANQRFQKGPVTMPVKALGSA</sequence>